<dbReference type="Pfam" id="PF12146">
    <property type="entry name" value="Hydrolase_4"/>
    <property type="match status" value="1"/>
</dbReference>
<dbReference type="InterPro" id="IPR029058">
    <property type="entry name" value="AB_hydrolase_fold"/>
</dbReference>
<sequence>MERVTFTNSRNLKLVGNFHPSSSRSVIIMCHGFTSDKSSRGRFDRFSSAFQAIGYSVLAFDFSGCGESDDDALTLAKMVDDLHAAISFVQAKGFSQIALYGHSLGCRVCLSAYSPTISTMVLSGAGTGPVNYDWNEHFTAEQMNELAESGRITEHLQSGPRQTLIIDRQMLLDFADFDQEKLLSSVKCPVLIIHGDSCWEEKLLSSITEQGMRWLPSTSKLAIVEGAEHNFMRHLQIVEQLACDWYREHFPLQENV</sequence>
<organism evidence="2 3">
    <name type="scientific">Tumebacillus lipolyticus</name>
    <dbReference type="NCBI Taxonomy" id="1280370"/>
    <lineage>
        <taxon>Bacteria</taxon>
        <taxon>Bacillati</taxon>
        <taxon>Bacillota</taxon>
        <taxon>Bacilli</taxon>
        <taxon>Bacillales</taxon>
        <taxon>Alicyclobacillaceae</taxon>
        <taxon>Tumebacillus</taxon>
    </lineage>
</organism>
<gene>
    <name evidence="2" type="ORF">ACFSOY_10495</name>
</gene>
<proteinExistence type="predicted"/>
<dbReference type="SUPFAM" id="SSF53474">
    <property type="entry name" value="alpha/beta-Hydrolases"/>
    <property type="match status" value="1"/>
</dbReference>
<dbReference type="EMBL" id="JBHUIO010000005">
    <property type="protein sequence ID" value="MFD2170430.1"/>
    <property type="molecule type" value="Genomic_DNA"/>
</dbReference>
<protein>
    <submittedName>
        <fullName evidence="2">Alpha/beta hydrolase</fullName>
    </submittedName>
</protein>
<comment type="caution">
    <text evidence="2">The sequence shown here is derived from an EMBL/GenBank/DDBJ whole genome shotgun (WGS) entry which is preliminary data.</text>
</comment>
<dbReference type="RefSeq" id="WP_386046373.1">
    <property type="nucleotide sequence ID" value="NZ_JBHUIO010000005.1"/>
</dbReference>
<keyword evidence="3" id="KW-1185">Reference proteome</keyword>
<dbReference type="Proteomes" id="UP001597343">
    <property type="component" value="Unassembled WGS sequence"/>
</dbReference>
<feature type="domain" description="Serine aminopeptidase S33" evidence="1">
    <location>
        <begin position="23"/>
        <end position="156"/>
    </location>
</feature>
<dbReference type="PANTHER" id="PTHR42886:SF53">
    <property type="entry name" value="ALPHA_BETA-HYDROLASES SUPERFAMILY PROTEIN"/>
    <property type="match status" value="1"/>
</dbReference>
<dbReference type="PANTHER" id="PTHR42886">
    <property type="entry name" value="RE40534P-RELATED"/>
    <property type="match status" value="1"/>
</dbReference>
<evidence type="ECO:0000259" key="1">
    <source>
        <dbReference type="Pfam" id="PF12146"/>
    </source>
</evidence>
<keyword evidence="2" id="KW-0378">Hydrolase</keyword>
<dbReference type="GO" id="GO:0016787">
    <property type="term" value="F:hydrolase activity"/>
    <property type="evidence" value="ECO:0007669"/>
    <property type="project" value="UniProtKB-KW"/>
</dbReference>
<evidence type="ECO:0000313" key="3">
    <source>
        <dbReference type="Proteomes" id="UP001597343"/>
    </source>
</evidence>
<accession>A0ABW4ZXZ1</accession>
<reference evidence="3" key="1">
    <citation type="journal article" date="2019" name="Int. J. Syst. Evol. Microbiol.">
        <title>The Global Catalogue of Microorganisms (GCM) 10K type strain sequencing project: providing services to taxonomists for standard genome sequencing and annotation.</title>
        <authorList>
            <consortium name="The Broad Institute Genomics Platform"/>
            <consortium name="The Broad Institute Genome Sequencing Center for Infectious Disease"/>
            <person name="Wu L."/>
            <person name="Ma J."/>
        </authorList>
    </citation>
    <scope>NUCLEOTIDE SEQUENCE [LARGE SCALE GENOMIC DNA]</scope>
    <source>
        <strain evidence="3">CGMCC 1.13574</strain>
    </source>
</reference>
<name>A0ABW4ZXZ1_9BACL</name>
<dbReference type="Gene3D" id="3.40.50.1820">
    <property type="entry name" value="alpha/beta hydrolase"/>
    <property type="match status" value="1"/>
</dbReference>
<evidence type="ECO:0000313" key="2">
    <source>
        <dbReference type="EMBL" id="MFD2170430.1"/>
    </source>
</evidence>
<dbReference type="InterPro" id="IPR022742">
    <property type="entry name" value="Hydrolase_4"/>
</dbReference>